<evidence type="ECO:0000313" key="1">
    <source>
        <dbReference type="EMBL" id="RWX74124.1"/>
    </source>
</evidence>
<proteinExistence type="predicted"/>
<sequence length="96" mass="10896">MSEELKERLEELVFKWVKRQLEDGNCRMNLRIEIDTPIELKGMKGRIRGDILLGGVQTDEPAKTDPGAEPQDCKKDVAEAEMSLQEVEKLLRSLGV</sequence>
<comment type="caution">
    <text evidence="1">The sequence shown here is derived from an EMBL/GenBank/DDBJ whole genome shotgun (WGS) entry which is preliminary data.</text>
</comment>
<dbReference type="EMBL" id="RXGA01000001">
    <property type="protein sequence ID" value="RWX74124.1"/>
    <property type="molecule type" value="Genomic_DNA"/>
</dbReference>
<accession>A0A444L987</accession>
<dbReference type="AlphaFoldDB" id="A0A444L987"/>
<organism evidence="1 2">
    <name type="scientific">Methanosuratincola subterraneus</name>
    <dbReference type="NCBI Taxonomy" id="2593994"/>
    <lineage>
        <taxon>Archaea</taxon>
        <taxon>Thermoproteota</taxon>
        <taxon>Methanosuratincolia</taxon>
        <taxon>Candidatus Methanomethylicales</taxon>
        <taxon>Candidatus Methanomethylicaceae</taxon>
        <taxon>Candidatus Methanosuratincola (ex Vanwonterghem et al. 2016)</taxon>
    </lineage>
</organism>
<reference evidence="1 2" key="1">
    <citation type="submission" date="2018-12" db="EMBL/GenBank/DDBJ databases">
        <title>The complete genome of the methanogenic archaea of the candidate phylum Verstraetearchaeota, obtained from the metagenome of underground thermal water.</title>
        <authorList>
            <person name="Kadnikov V.V."/>
            <person name="Mardanov A.V."/>
            <person name="Beletsky A.V."/>
            <person name="Karnachuk O.V."/>
            <person name="Ravin N.V."/>
        </authorList>
    </citation>
    <scope>NUCLEOTIDE SEQUENCE [LARGE SCALE GENOMIC DNA]</scope>
    <source>
        <strain evidence="1">Ch88</strain>
    </source>
</reference>
<protein>
    <submittedName>
        <fullName evidence="1">Uncharacterized protein</fullName>
    </submittedName>
</protein>
<name>A0A444L987_METS7</name>
<evidence type="ECO:0000313" key="2">
    <source>
        <dbReference type="Proteomes" id="UP000288215"/>
    </source>
</evidence>
<dbReference type="Proteomes" id="UP000288215">
    <property type="component" value="Unassembled WGS sequence"/>
</dbReference>
<gene>
    <name evidence="1" type="ORF">Metus_0149</name>
</gene>